<dbReference type="InterPro" id="IPR050194">
    <property type="entry name" value="Glycosyltransferase_grp1"/>
</dbReference>
<dbReference type="AlphaFoldDB" id="A0A5K1IMR4"/>
<evidence type="ECO:0000313" key="5">
    <source>
        <dbReference type="Proteomes" id="UP000330807"/>
    </source>
</evidence>
<dbReference type="GO" id="GO:0102710">
    <property type="term" value="F:D-inositol-3-phosphate glycosyltransferase activity"/>
    <property type="evidence" value="ECO:0007669"/>
    <property type="project" value="UniProtKB-EC"/>
</dbReference>
<evidence type="ECO:0000259" key="3">
    <source>
        <dbReference type="Pfam" id="PF13439"/>
    </source>
</evidence>
<dbReference type="PANTHER" id="PTHR45947:SF3">
    <property type="entry name" value="SULFOQUINOVOSYL TRANSFERASE SQD2"/>
    <property type="match status" value="1"/>
</dbReference>
<protein>
    <submittedName>
        <fullName evidence="4">D-inositol-3-phosphate glycosyltransferase</fullName>
        <ecNumber evidence="4">2.4.1.250</ecNumber>
    </submittedName>
</protein>
<dbReference type="Pfam" id="PF13692">
    <property type="entry name" value="Glyco_trans_1_4"/>
    <property type="match status" value="1"/>
</dbReference>
<evidence type="ECO:0000256" key="1">
    <source>
        <dbReference type="ARBA" id="ARBA00022676"/>
    </source>
</evidence>
<accession>A0A5K1IMR4</accession>
<proteinExistence type="predicted"/>
<dbReference type="SUPFAM" id="SSF53756">
    <property type="entry name" value="UDP-Glycosyltransferase/glycogen phosphorylase"/>
    <property type="match status" value="1"/>
</dbReference>
<keyword evidence="1 4" id="KW-0328">Glycosyltransferase</keyword>
<dbReference type="EMBL" id="CABWIH010000022">
    <property type="protein sequence ID" value="VWL89083.1"/>
    <property type="molecule type" value="Genomic_DNA"/>
</dbReference>
<keyword evidence="2 4" id="KW-0808">Transferase</keyword>
<dbReference type="InterPro" id="IPR028098">
    <property type="entry name" value="Glyco_trans_4-like_N"/>
</dbReference>
<evidence type="ECO:0000313" key="4">
    <source>
        <dbReference type="EMBL" id="VWL89083.1"/>
    </source>
</evidence>
<dbReference type="Gene3D" id="3.40.50.2000">
    <property type="entry name" value="Glycogen Phosphorylase B"/>
    <property type="match status" value="2"/>
</dbReference>
<dbReference type="RefSeq" id="WP_156062885.1">
    <property type="nucleotide sequence ID" value="NZ_CABWIH010000022.1"/>
</dbReference>
<organism evidence="4 5">
    <name type="scientific">Collinsella aerofaciens</name>
    <dbReference type="NCBI Taxonomy" id="74426"/>
    <lineage>
        <taxon>Bacteria</taxon>
        <taxon>Bacillati</taxon>
        <taxon>Actinomycetota</taxon>
        <taxon>Coriobacteriia</taxon>
        <taxon>Coriobacteriales</taxon>
        <taxon>Coriobacteriaceae</taxon>
        <taxon>Collinsella</taxon>
    </lineage>
</organism>
<gene>
    <name evidence="4" type="primary">mshA</name>
    <name evidence="4" type="ORF">LMKDKBCB_01126</name>
</gene>
<dbReference type="PANTHER" id="PTHR45947">
    <property type="entry name" value="SULFOQUINOVOSYL TRANSFERASE SQD2"/>
    <property type="match status" value="1"/>
</dbReference>
<reference evidence="4 5" key="1">
    <citation type="submission" date="2019-10" db="EMBL/GenBank/DDBJ databases">
        <authorList>
            <person name="Wolf R A."/>
        </authorList>
    </citation>
    <scope>NUCLEOTIDE SEQUENCE [LARGE SCALE GENOMIC DNA]</scope>
    <source>
        <strain evidence="4">Collinsella_aerofaciens_AK_138A</strain>
    </source>
</reference>
<sequence>MNIIHISLGLPPLRTGGLTRYCCELMEAQVSHGHEVSLIFPGRFLPGGVRFFRGNWHGIYTYELINPLPVALTYGVADPEHFLTSCPDVTIFERVVRDISPDVIHVHSFMGIYREFFEVAKRLGIPMVFTTHDYYPMCPRCTFVNASGCYCGATPSARSCAICCQGGMTKRKSMVMQSGLYALLKHTGFLKTIALAVKGRMTTDKSKDMPNFSNAQIDSYARLLDYNRSIFNLFNLVLANSLSTEQIYRKEFPASSYKHARISHDGLIQTIDNRGSIRSTDSFVMGYFGGKKCYKGYDVLIDAARLLQNSSINFELRLYGDSYGDTGITCALSCGKVKPNEIIDVLRQLDLVIVPSVCEETFGFVVLEALCAGVRVICSDAVGARELLNSDSVFNRGDSEALANLIISSVNGKLADQHLPIDYPITMGEQVEMMDRCYEQASKLCHG</sequence>
<name>A0A5K1IMR4_9ACTN</name>
<dbReference type="GO" id="GO:1901137">
    <property type="term" value="P:carbohydrate derivative biosynthetic process"/>
    <property type="evidence" value="ECO:0007669"/>
    <property type="project" value="UniProtKB-ARBA"/>
</dbReference>
<dbReference type="EC" id="2.4.1.250" evidence="4"/>
<feature type="domain" description="Glycosyltransferase subfamily 4-like N-terminal" evidence="3">
    <location>
        <begin position="16"/>
        <end position="136"/>
    </location>
</feature>
<evidence type="ECO:0000256" key="2">
    <source>
        <dbReference type="ARBA" id="ARBA00022679"/>
    </source>
</evidence>
<dbReference type="Pfam" id="PF13439">
    <property type="entry name" value="Glyco_transf_4"/>
    <property type="match status" value="1"/>
</dbReference>
<dbReference type="Proteomes" id="UP000330807">
    <property type="component" value="Unassembled WGS sequence"/>
</dbReference>